<protein>
    <submittedName>
        <fullName evidence="3">Kynureninase</fullName>
    </submittedName>
</protein>
<dbReference type="Proteomes" id="UP000052978">
    <property type="component" value="Unassembled WGS sequence"/>
</dbReference>
<dbReference type="GO" id="GO:0030429">
    <property type="term" value="F:kynureninase activity"/>
    <property type="evidence" value="ECO:0007669"/>
    <property type="project" value="InterPro"/>
</dbReference>
<gene>
    <name evidence="3" type="ORF">D623_10025844</name>
</gene>
<dbReference type="InterPro" id="IPR010111">
    <property type="entry name" value="Kynureninase"/>
</dbReference>
<dbReference type="AlphaFoldDB" id="S7NAU7"/>
<keyword evidence="4" id="KW-1185">Reference proteome</keyword>
<dbReference type="InterPro" id="IPR015422">
    <property type="entry name" value="PyrdxlP-dep_Trfase_small"/>
</dbReference>
<dbReference type="Gene3D" id="3.90.1150.10">
    <property type="entry name" value="Aspartate Aminotransferase, domain 1"/>
    <property type="match status" value="1"/>
</dbReference>
<proteinExistence type="predicted"/>
<organism evidence="3 4">
    <name type="scientific">Myotis brandtii</name>
    <name type="common">Brandt's bat</name>
    <dbReference type="NCBI Taxonomy" id="109478"/>
    <lineage>
        <taxon>Eukaryota</taxon>
        <taxon>Metazoa</taxon>
        <taxon>Chordata</taxon>
        <taxon>Craniata</taxon>
        <taxon>Vertebrata</taxon>
        <taxon>Euteleostomi</taxon>
        <taxon>Mammalia</taxon>
        <taxon>Eutheria</taxon>
        <taxon>Laurasiatheria</taxon>
        <taxon>Chiroptera</taxon>
        <taxon>Yangochiroptera</taxon>
        <taxon>Vespertilionidae</taxon>
        <taxon>Myotis</taxon>
    </lineage>
</organism>
<dbReference type="GO" id="GO:0009435">
    <property type="term" value="P:NAD+ biosynthetic process"/>
    <property type="evidence" value="ECO:0007669"/>
    <property type="project" value="InterPro"/>
</dbReference>
<evidence type="ECO:0000313" key="3">
    <source>
        <dbReference type="EMBL" id="EPQ14176.1"/>
    </source>
</evidence>
<dbReference type="GO" id="GO:0043420">
    <property type="term" value="P:anthranilate metabolic process"/>
    <property type="evidence" value="ECO:0007669"/>
    <property type="project" value="TreeGrafter"/>
</dbReference>
<dbReference type="SUPFAM" id="SSF53383">
    <property type="entry name" value="PLP-dependent transferases"/>
    <property type="match status" value="1"/>
</dbReference>
<evidence type="ECO:0000313" key="4">
    <source>
        <dbReference type="Proteomes" id="UP000052978"/>
    </source>
</evidence>
<dbReference type="PANTHER" id="PTHR14084:SF0">
    <property type="entry name" value="KYNURENINASE"/>
    <property type="match status" value="1"/>
</dbReference>
<keyword evidence="1" id="KW-0963">Cytoplasm</keyword>
<dbReference type="InterPro" id="IPR015424">
    <property type="entry name" value="PyrdxlP-dep_Trfase"/>
</dbReference>
<evidence type="ECO:0000256" key="2">
    <source>
        <dbReference type="ARBA" id="ARBA00022898"/>
    </source>
</evidence>
<dbReference type="GO" id="GO:0030170">
    <property type="term" value="F:pyridoxal phosphate binding"/>
    <property type="evidence" value="ECO:0007669"/>
    <property type="project" value="InterPro"/>
</dbReference>
<dbReference type="PANTHER" id="PTHR14084">
    <property type="entry name" value="KYNURENINASE"/>
    <property type="match status" value="1"/>
</dbReference>
<keyword evidence="2" id="KW-0663">Pyridoxal phosphate</keyword>
<dbReference type="GO" id="GO:0005737">
    <property type="term" value="C:cytoplasm"/>
    <property type="evidence" value="ECO:0007669"/>
    <property type="project" value="InterPro"/>
</dbReference>
<evidence type="ECO:0000256" key="1">
    <source>
        <dbReference type="ARBA" id="ARBA00022490"/>
    </source>
</evidence>
<dbReference type="GO" id="GO:0019441">
    <property type="term" value="P:L-tryptophan catabolic process to kynurenine"/>
    <property type="evidence" value="ECO:0007669"/>
    <property type="project" value="TreeGrafter"/>
</dbReference>
<accession>S7NAU7</accession>
<sequence>MSTCQPGADLSCSRTSLALLRRQEKLPPPLLYWKPSAWLVAEQSSPMWERTDHQRAAPALSICPLVIFKKATMKALRRKSVLLTGYLEYLIKHYYGKEKAETKTPSVNVITPSRIEERGCQLTLTFSVPIKSIYQELEKRGVVCDKREPNGIRVAPVPLYNSFHDVYKFINLLSSALEASERKYNSV</sequence>
<reference evidence="3 4" key="1">
    <citation type="journal article" date="2013" name="Nat. Commun.">
        <title>Genome analysis reveals insights into physiology and longevity of the Brandt's bat Myotis brandtii.</title>
        <authorList>
            <person name="Seim I."/>
            <person name="Fang X."/>
            <person name="Xiong Z."/>
            <person name="Lobanov A.V."/>
            <person name="Huang Z."/>
            <person name="Ma S."/>
            <person name="Feng Y."/>
            <person name="Turanov A.A."/>
            <person name="Zhu Y."/>
            <person name="Lenz T.L."/>
            <person name="Gerashchenko M.V."/>
            <person name="Fan D."/>
            <person name="Hee Yim S."/>
            <person name="Yao X."/>
            <person name="Jordan D."/>
            <person name="Xiong Y."/>
            <person name="Ma Y."/>
            <person name="Lyapunov A.N."/>
            <person name="Chen G."/>
            <person name="Kulakova O.I."/>
            <person name="Sun Y."/>
            <person name="Lee S.G."/>
            <person name="Bronson R.T."/>
            <person name="Moskalev A.A."/>
            <person name="Sunyaev S.R."/>
            <person name="Zhang G."/>
            <person name="Krogh A."/>
            <person name="Wang J."/>
            <person name="Gladyshev V.N."/>
        </authorList>
    </citation>
    <scope>NUCLEOTIDE SEQUENCE [LARGE SCALE GENOMIC DNA]</scope>
</reference>
<dbReference type="EMBL" id="KE163866">
    <property type="protein sequence ID" value="EPQ14176.1"/>
    <property type="molecule type" value="Genomic_DNA"/>
</dbReference>
<dbReference type="FunFam" id="3.90.1150.10:FF:000203">
    <property type="entry name" value="Kynureninase"/>
    <property type="match status" value="1"/>
</dbReference>
<name>S7NAU7_MYOBR</name>
<dbReference type="Pfam" id="PF22580">
    <property type="entry name" value="KYNU_C"/>
    <property type="match status" value="1"/>
</dbReference>